<keyword evidence="4 7" id="KW-0862">Zinc</keyword>
<dbReference type="Gene3D" id="3.40.390.10">
    <property type="entry name" value="Collagenase (Catalytic Domain)"/>
    <property type="match status" value="1"/>
</dbReference>
<evidence type="ECO:0000256" key="6">
    <source>
        <dbReference type="PROSITE-ProRule" id="PRU01211"/>
    </source>
</evidence>
<comment type="caution">
    <text evidence="6">Lacks conserved residue(s) required for the propagation of feature annotation.</text>
</comment>
<dbReference type="WBParaSite" id="SVE_0600700.1">
    <property type="protein sequence ID" value="SVE_0600700.1"/>
    <property type="gene ID" value="SVE_0600700"/>
</dbReference>
<reference evidence="9" key="1">
    <citation type="submission" date="2014-07" db="EMBL/GenBank/DDBJ databases">
        <authorList>
            <person name="Martin A.A"/>
            <person name="De Silva N."/>
        </authorList>
    </citation>
    <scope>NUCLEOTIDE SEQUENCE</scope>
</reference>
<accession>A0A0K0FB01</accession>
<dbReference type="InterPro" id="IPR024079">
    <property type="entry name" value="MetalloPept_cat_dom_sf"/>
</dbReference>
<dbReference type="Pfam" id="PF01400">
    <property type="entry name" value="Astacin"/>
    <property type="match status" value="1"/>
</dbReference>
<evidence type="ECO:0000256" key="2">
    <source>
        <dbReference type="ARBA" id="ARBA00022723"/>
    </source>
</evidence>
<dbReference type="Proteomes" id="UP000035680">
    <property type="component" value="Unassembled WGS sequence"/>
</dbReference>
<organism evidence="9 10">
    <name type="scientific">Strongyloides venezuelensis</name>
    <name type="common">Threadworm</name>
    <dbReference type="NCBI Taxonomy" id="75913"/>
    <lineage>
        <taxon>Eukaryota</taxon>
        <taxon>Metazoa</taxon>
        <taxon>Ecdysozoa</taxon>
        <taxon>Nematoda</taxon>
        <taxon>Chromadorea</taxon>
        <taxon>Rhabditida</taxon>
        <taxon>Tylenchina</taxon>
        <taxon>Panagrolaimomorpha</taxon>
        <taxon>Strongyloidoidea</taxon>
        <taxon>Strongyloididae</taxon>
        <taxon>Strongyloides</taxon>
    </lineage>
</organism>
<evidence type="ECO:0000256" key="4">
    <source>
        <dbReference type="ARBA" id="ARBA00022833"/>
    </source>
</evidence>
<dbReference type="GO" id="GO:0046872">
    <property type="term" value="F:metal ion binding"/>
    <property type="evidence" value="ECO:0007669"/>
    <property type="project" value="UniProtKB-KW"/>
</dbReference>
<comment type="cofactor">
    <cofactor evidence="7">
        <name>Zn(2+)</name>
        <dbReference type="ChEBI" id="CHEBI:29105"/>
    </cofactor>
    <text evidence="7">Binds 1 zinc ion per subunit.</text>
</comment>
<sequence length="403" mass="46982">MVYKNFISGLENHLKSFNIDRIISFLLSIITLEDGSNLFRILEAKTTSKKASSKKLTELKPRLPHSIYYYVDNSTSYQNEIEYLISNIQAKVCIKFVKNKILITDRGINFLSTSNDSDIQLDNDPSKPTNIYLKVSDSNNKQLLPFFIGMALGMIPEITRYDRDKYVKVNLKNVKSSFMKYYKKENERKNYFGSFDYGSVMILDNRFGGKYNKTTYTFKFYSYYNPPVYSLYGLIRSFTFNDYRRLNYMYCKNDCPHLLGCNSHGYPNGDCSSCVCGPHFLYPSCQMYPVHNNPSCGIKTMYTAYSKKLYLTRKNVTGNCYCRIKSSTGRKVAITVNSMESSSTYYLFNVLDIYYRSDRAVTPLRLRHIHSNLVIPPLYKEVYLVFHDMFSPTNFSIMYYNSK</sequence>
<protein>
    <recommendedName>
        <fullName evidence="7">Metalloendopeptidase</fullName>
        <ecNumber evidence="7">3.4.24.-</ecNumber>
    </recommendedName>
</protein>
<evidence type="ECO:0000256" key="1">
    <source>
        <dbReference type="ARBA" id="ARBA00022670"/>
    </source>
</evidence>
<dbReference type="GO" id="GO:0006508">
    <property type="term" value="P:proteolysis"/>
    <property type="evidence" value="ECO:0007669"/>
    <property type="project" value="UniProtKB-KW"/>
</dbReference>
<name>A0A0K0FB01_STRVS</name>
<dbReference type="SUPFAM" id="SSF55486">
    <property type="entry name" value="Metalloproteases ('zincins'), catalytic domain"/>
    <property type="match status" value="1"/>
</dbReference>
<dbReference type="PROSITE" id="PS51864">
    <property type="entry name" value="ASTACIN"/>
    <property type="match status" value="1"/>
</dbReference>
<dbReference type="GO" id="GO:0004222">
    <property type="term" value="F:metalloendopeptidase activity"/>
    <property type="evidence" value="ECO:0007669"/>
    <property type="project" value="UniProtKB-UniRule"/>
</dbReference>
<keyword evidence="2 7" id="KW-0479">Metal-binding</keyword>
<evidence type="ECO:0000256" key="7">
    <source>
        <dbReference type="RuleBase" id="RU361183"/>
    </source>
</evidence>
<dbReference type="PANTHER" id="PTHR10127:SF780">
    <property type="entry name" value="METALLOENDOPEPTIDASE"/>
    <property type="match status" value="1"/>
</dbReference>
<keyword evidence="1 7" id="KW-0645">Protease</keyword>
<feature type="domain" description="Peptidase M12A" evidence="8">
    <location>
        <begin position="54"/>
        <end position="252"/>
    </location>
</feature>
<evidence type="ECO:0000256" key="3">
    <source>
        <dbReference type="ARBA" id="ARBA00022801"/>
    </source>
</evidence>
<evidence type="ECO:0000259" key="8">
    <source>
        <dbReference type="PROSITE" id="PS51864"/>
    </source>
</evidence>
<dbReference type="PRINTS" id="PR00480">
    <property type="entry name" value="ASTACIN"/>
</dbReference>
<evidence type="ECO:0000256" key="5">
    <source>
        <dbReference type="ARBA" id="ARBA00023049"/>
    </source>
</evidence>
<dbReference type="InterPro" id="IPR001506">
    <property type="entry name" value="Peptidase_M12A"/>
</dbReference>
<proteinExistence type="predicted"/>
<dbReference type="EC" id="3.4.24.-" evidence="7"/>
<keyword evidence="5 7" id="KW-0482">Metalloprotease</keyword>
<keyword evidence="9" id="KW-1185">Reference proteome</keyword>
<reference evidence="10" key="2">
    <citation type="submission" date="2015-08" db="UniProtKB">
        <authorList>
            <consortium name="WormBaseParasite"/>
        </authorList>
    </citation>
    <scope>IDENTIFICATION</scope>
</reference>
<keyword evidence="3 7" id="KW-0378">Hydrolase</keyword>
<evidence type="ECO:0000313" key="9">
    <source>
        <dbReference type="Proteomes" id="UP000035680"/>
    </source>
</evidence>
<dbReference type="AlphaFoldDB" id="A0A0K0FB01"/>
<evidence type="ECO:0000313" key="10">
    <source>
        <dbReference type="WBParaSite" id="SVE_0600700.1"/>
    </source>
</evidence>
<dbReference type="PANTHER" id="PTHR10127">
    <property type="entry name" value="DISCOIDIN, CUB, EGF, LAMININ , AND ZINC METALLOPROTEASE DOMAIN CONTAINING"/>
    <property type="match status" value="1"/>
</dbReference>